<keyword evidence="11 13" id="KW-0012">Acyltransferase</keyword>
<keyword evidence="7 14" id="KW-0812">Transmembrane</keyword>
<keyword evidence="16" id="KW-1185">Reference proteome</keyword>
<dbReference type="GO" id="GO:0016746">
    <property type="term" value="F:acyltransferase activity"/>
    <property type="evidence" value="ECO:0007669"/>
    <property type="project" value="UniProtKB-KW"/>
</dbReference>
<keyword evidence="5 13" id="KW-1003">Cell membrane</keyword>
<comment type="pathway">
    <text evidence="2">Glycan biosynthesis; alginate biosynthesis.</text>
</comment>
<dbReference type="GO" id="GO:0005886">
    <property type="term" value="C:plasma membrane"/>
    <property type="evidence" value="ECO:0007669"/>
    <property type="project" value="UniProtKB-SubCell"/>
</dbReference>
<dbReference type="GO" id="GO:0042121">
    <property type="term" value="P:alginic acid biosynthetic process"/>
    <property type="evidence" value="ECO:0007669"/>
    <property type="project" value="UniProtKB-KW"/>
</dbReference>
<evidence type="ECO:0000313" key="16">
    <source>
        <dbReference type="Proteomes" id="UP000182983"/>
    </source>
</evidence>
<evidence type="ECO:0000256" key="11">
    <source>
        <dbReference type="ARBA" id="ARBA00023315"/>
    </source>
</evidence>
<sequence length="393" mass="44520">MVQSAVYWVILFVAVAGHWALPPARRPIWLTLVSVAYLTSLDAAGVAPLLGWVGAIWLLRPRIAASGAFGRWLVVALIVSVIAQLAYFKYLPPLWSLFEDGPARAVIVPLGISFITFRLIHYVLEVRRGTLPDHGMWDYLCWASLFTIWTAGPIERLDHFLANREEKPSRAMVAEGLTRIILGLAKKFVLGMQVVPLLFGDVSSGAGFLAGLTDLSTLEAWRFLILSFFLFYLDFSAYSDIAIGSSRLFGLRIMENFDWPILASNPAVYWKRWHMTLSGWCQSYVYMPVISLTRNPYLAIFASFTCIGLWHSGSWTWLAWGLYHAAIVTFYQVWVRYRRKRRWTVFEAAWLRYPGIALTLCYTSAAQGFTLIQGLGQPFDGLRILAKLVFITI</sequence>
<evidence type="ECO:0000256" key="9">
    <source>
        <dbReference type="ARBA" id="ARBA00022989"/>
    </source>
</evidence>
<name>A0A1H6J2A3_MAGFU</name>
<dbReference type="InterPro" id="IPR004299">
    <property type="entry name" value="MBOAT_fam"/>
</dbReference>
<dbReference type="AlphaFoldDB" id="A0A1H6J2A3"/>
<dbReference type="InterPro" id="IPR024194">
    <property type="entry name" value="Ac/AlaTfrase_AlgI/DltB"/>
</dbReference>
<protein>
    <recommendedName>
        <fullName evidence="4">Probable alginate O-acetylase AlgI</fullName>
    </recommendedName>
    <alternativeName>
        <fullName evidence="12">Alginate biosynthesis protein AlgI</fullName>
    </alternativeName>
</protein>
<dbReference type="PANTHER" id="PTHR13285">
    <property type="entry name" value="ACYLTRANSFERASE"/>
    <property type="match status" value="1"/>
</dbReference>
<dbReference type="InterPro" id="IPR051085">
    <property type="entry name" value="MB_O-acyltransferase"/>
</dbReference>
<evidence type="ECO:0000256" key="14">
    <source>
        <dbReference type="SAM" id="Phobius"/>
    </source>
</evidence>
<dbReference type="RefSeq" id="WP_074769826.1">
    <property type="nucleotide sequence ID" value="NZ_FNWO01000013.1"/>
</dbReference>
<gene>
    <name evidence="15" type="ORF">SAMN04244559_02909</name>
</gene>
<feature type="transmembrane region" description="Helical" evidence="14">
    <location>
        <begin position="317"/>
        <end position="334"/>
    </location>
</feature>
<evidence type="ECO:0000256" key="7">
    <source>
        <dbReference type="ARBA" id="ARBA00022692"/>
    </source>
</evidence>
<keyword evidence="8" id="KW-0016">Alginate biosynthesis</keyword>
<reference evidence="16" key="1">
    <citation type="submission" date="2016-10" db="EMBL/GenBank/DDBJ databases">
        <authorList>
            <person name="Varghese N."/>
            <person name="Submissions S."/>
        </authorList>
    </citation>
    <scope>NUCLEOTIDE SEQUENCE [LARGE SCALE GENOMIC DNA]</scope>
    <source>
        <strain evidence="16">DSM 13234</strain>
    </source>
</reference>
<evidence type="ECO:0000256" key="10">
    <source>
        <dbReference type="ARBA" id="ARBA00023136"/>
    </source>
</evidence>
<feature type="transmembrane region" description="Helical" evidence="14">
    <location>
        <begin position="295"/>
        <end position="311"/>
    </location>
</feature>
<dbReference type="OrthoDB" id="139172at2"/>
<evidence type="ECO:0000256" key="12">
    <source>
        <dbReference type="ARBA" id="ARBA00031030"/>
    </source>
</evidence>
<evidence type="ECO:0000256" key="8">
    <source>
        <dbReference type="ARBA" id="ARBA00022841"/>
    </source>
</evidence>
<feature type="transmembrane region" description="Helical" evidence="14">
    <location>
        <begin position="28"/>
        <end position="57"/>
    </location>
</feature>
<accession>A0A1H6J2A3</accession>
<dbReference type="Pfam" id="PF03062">
    <property type="entry name" value="MBOAT"/>
    <property type="match status" value="1"/>
</dbReference>
<feature type="transmembrane region" description="Helical" evidence="14">
    <location>
        <begin position="103"/>
        <end position="124"/>
    </location>
</feature>
<dbReference type="EMBL" id="FNWO01000013">
    <property type="protein sequence ID" value="SEH54732.1"/>
    <property type="molecule type" value="Genomic_DNA"/>
</dbReference>
<feature type="transmembrane region" description="Helical" evidence="14">
    <location>
        <begin position="6"/>
        <end position="21"/>
    </location>
</feature>
<evidence type="ECO:0000256" key="1">
    <source>
        <dbReference type="ARBA" id="ARBA00004651"/>
    </source>
</evidence>
<keyword evidence="10 13" id="KW-0472">Membrane</keyword>
<proteinExistence type="inferred from homology"/>
<evidence type="ECO:0000313" key="15">
    <source>
        <dbReference type="EMBL" id="SEH54732.1"/>
    </source>
</evidence>
<dbReference type="PANTHER" id="PTHR13285:SF23">
    <property type="entry name" value="TEICHOIC ACID D-ALANYLTRANSFERASE"/>
    <property type="match status" value="1"/>
</dbReference>
<comment type="similarity">
    <text evidence="3 13">Belongs to the membrane-bound acyltransferase family.</text>
</comment>
<feature type="transmembrane region" description="Helical" evidence="14">
    <location>
        <begin position="220"/>
        <end position="238"/>
    </location>
</feature>
<evidence type="ECO:0000256" key="2">
    <source>
        <dbReference type="ARBA" id="ARBA00005182"/>
    </source>
</evidence>
<dbReference type="PIRSF" id="PIRSF016636">
    <property type="entry name" value="AlgI_DltB"/>
    <property type="match status" value="1"/>
</dbReference>
<organism evidence="15 16">
    <name type="scientific">Magnetospirillum fulvum</name>
    <name type="common">Rhodospirillum fulvum</name>
    <dbReference type="NCBI Taxonomy" id="1082"/>
    <lineage>
        <taxon>Bacteria</taxon>
        <taxon>Pseudomonadati</taxon>
        <taxon>Pseudomonadota</taxon>
        <taxon>Alphaproteobacteria</taxon>
        <taxon>Rhodospirillales</taxon>
        <taxon>Rhodospirillaceae</taxon>
        <taxon>Magnetospirillum</taxon>
    </lineage>
</organism>
<dbReference type="Proteomes" id="UP000182983">
    <property type="component" value="Unassembled WGS sequence"/>
</dbReference>
<keyword evidence="9 14" id="KW-1133">Transmembrane helix</keyword>
<feature type="transmembrane region" description="Helical" evidence="14">
    <location>
        <begin position="176"/>
        <end position="200"/>
    </location>
</feature>
<feature type="transmembrane region" description="Helical" evidence="14">
    <location>
        <begin position="69"/>
        <end position="91"/>
    </location>
</feature>
<evidence type="ECO:0000256" key="6">
    <source>
        <dbReference type="ARBA" id="ARBA00022679"/>
    </source>
</evidence>
<evidence type="ECO:0000256" key="5">
    <source>
        <dbReference type="ARBA" id="ARBA00022475"/>
    </source>
</evidence>
<evidence type="ECO:0000256" key="13">
    <source>
        <dbReference type="PIRNR" id="PIRNR016636"/>
    </source>
</evidence>
<keyword evidence="6 13" id="KW-0808">Transferase</keyword>
<evidence type="ECO:0000256" key="4">
    <source>
        <dbReference type="ARBA" id="ARBA00016084"/>
    </source>
</evidence>
<evidence type="ECO:0000256" key="3">
    <source>
        <dbReference type="ARBA" id="ARBA00010323"/>
    </source>
</evidence>
<comment type="subcellular location">
    <subcellularLocation>
        <location evidence="1">Cell membrane</location>
        <topology evidence="1">Multi-pass membrane protein</topology>
    </subcellularLocation>
</comment>